<evidence type="ECO:0000313" key="2">
    <source>
        <dbReference type="EMBL" id="KAJ6967520.1"/>
    </source>
</evidence>
<keyword evidence="3" id="KW-1185">Reference proteome</keyword>
<dbReference type="EMBL" id="JAQIZT010000016">
    <property type="protein sequence ID" value="KAJ6967512.1"/>
    <property type="molecule type" value="Genomic_DNA"/>
</dbReference>
<gene>
    <name evidence="1" type="ORF">NC653_035662</name>
    <name evidence="2" type="ORF">NC653_035667</name>
</gene>
<organism evidence="2 3">
    <name type="scientific">Populus alba x Populus x berolinensis</name>
    <dbReference type="NCBI Taxonomy" id="444605"/>
    <lineage>
        <taxon>Eukaryota</taxon>
        <taxon>Viridiplantae</taxon>
        <taxon>Streptophyta</taxon>
        <taxon>Embryophyta</taxon>
        <taxon>Tracheophyta</taxon>
        <taxon>Spermatophyta</taxon>
        <taxon>Magnoliopsida</taxon>
        <taxon>eudicotyledons</taxon>
        <taxon>Gunneridae</taxon>
        <taxon>Pentapetalae</taxon>
        <taxon>rosids</taxon>
        <taxon>fabids</taxon>
        <taxon>Malpighiales</taxon>
        <taxon>Salicaceae</taxon>
        <taxon>Saliceae</taxon>
        <taxon>Populus</taxon>
    </lineage>
</organism>
<comment type="caution">
    <text evidence="2">The sequence shown here is derived from an EMBL/GenBank/DDBJ whole genome shotgun (WGS) entry which is preliminary data.</text>
</comment>
<name>A0AAD6PUV1_9ROSI</name>
<proteinExistence type="predicted"/>
<reference evidence="2 3" key="1">
    <citation type="journal article" date="2023" name="Mol. Ecol. Resour.">
        <title>Chromosome-level genome assembly of a triploid poplar Populus alba 'Berolinensis'.</title>
        <authorList>
            <person name="Chen S."/>
            <person name="Yu Y."/>
            <person name="Wang X."/>
            <person name="Wang S."/>
            <person name="Zhang T."/>
            <person name="Zhou Y."/>
            <person name="He R."/>
            <person name="Meng N."/>
            <person name="Wang Y."/>
            <person name="Liu W."/>
            <person name="Liu Z."/>
            <person name="Liu J."/>
            <person name="Guo Q."/>
            <person name="Huang H."/>
            <person name="Sederoff R.R."/>
            <person name="Wang G."/>
            <person name="Qu G."/>
            <person name="Chen S."/>
        </authorList>
    </citation>
    <scope>NUCLEOTIDE SEQUENCE [LARGE SCALE GENOMIC DNA]</scope>
    <source>
        <strain evidence="2">SC-2020</strain>
    </source>
</reference>
<sequence>MKNQPSYFIFNFGQKVVQLRFDQLGSLKECVIPEVKDANLGNVYKRQMGAILGRQNRERRGGERKVCCLSDLKKDLNLNGSRNSSTLSLLLVA</sequence>
<protein>
    <submittedName>
        <fullName evidence="2">Uncharacterized protein</fullName>
    </submittedName>
</protein>
<evidence type="ECO:0000313" key="1">
    <source>
        <dbReference type="EMBL" id="KAJ6967512.1"/>
    </source>
</evidence>
<dbReference type="AlphaFoldDB" id="A0AAD6PUV1"/>
<evidence type="ECO:0000313" key="3">
    <source>
        <dbReference type="Proteomes" id="UP001164929"/>
    </source>
</evidence>
<dbReference type="Proteomes" id="UP001164929">
    <property type="component" value="Chromosome 16"/>
</dbReference>
<accession>A0AAD6PUV1</accession>
<dbReference type="EMBL" id="JAQIZT010000016">
    <property type="protein sequence ID" value="KAJ6967520.1"/>
    <property type="molecule type" value="Genomic_DNA"/>
</dbReference>